<dbReference type="OrthoDB" id="7875302at2"/>
<organism evidence="1 2">
    <name type="scientific">Roseisalinus antarcticus</name>
    <dbReference type="NCBI Taxonomy" id="254357"/>
    <lineage>
        <taxon>Bacteria</taxon>
        <taxon>Pseudomonadati</taxon>
        <taxon>Pseudomonadota</taxon>
        <taxon>Alphaproteobacteria</taxon>
        <taxon>Rhodobacterales</taxon>
        <taxon>Roseobacteraceae</taxon>
        <taxon>Roseisalinus</taxon>
    </lineage>
</organism>
<evidence type="ECO:0000313" key="2">
    <source>
        <dbReference type="Proteomes" id="UP000193900"/>
    </source>
</evidence>
<protein>
    <recommendedName>
        <fullName evidence="3">Response regulatory domain-containing protein</fullName>
    </recommendedName>
</protein>
<proteinExistence type="predicted"/>
<evidence type="ECO:0000313" key="1">
    <source>
        <dbReference type="EMBL" id="SLN19511.1"/>
    </source>
</evidence>
<evidence type="ECO:0008006" key="3">
    <source>
        <dbReference type="Google" id="ProtNLM"/>
    </source>
</evidence>
<dbReference type="Gene3D" id="3.40.50.2300">
    <property type="match status" value="1"/>
</dbReference>
<dbReference type="Proteomes" id="UP000193900">
    <property type="component" value="Unassembled WGS sequence"/>
</dbReference>
<keyword evidence="2" id="KW-1185">Reference proteome</keyword>
<name>A0A1Y5RKC4_9RHOB</name>
<gene>
    <name evidence="1" type="ORF">ROA7023_00458</name>
</gene>
<dbReference type="RefSeq" id="WP_143535412.1">
    <property type="nucleotide sequence ID" value="NZ_FWFZ01000001.1"/>
</dbReference>
<sequence>MIDRQKARGLAVMLFDEQTVASIDLETKLEDQGHRVLAIASHVPQAMARLDHASDRIDGVFVAPELVGESVRPVIGRLMRMGVPYVLLSDMDEPEARRLGFRGPRLPRLAPPSALASALRELGRVAPGTARRLSSGPVGRDGARPDRAWDALAEFS</sequence>
<accession>A0A1Y5RKC4</accession>
<dbReference type="EMBL" id="FWFZ01000001">
    <property type="protein sequence ID" value="SLN19511.1"/>
    <property type="molecule type" value="Genomic_DNA"/>
</dbReference>
<reference evidence="1 2" key="1">
    <citation type="submission" date="2017-03" db="EMBL/GenBank/DDBJ databases">
        <authorList>
            <person name="Afonso C.L."/>
            <person name="Miller P.J."/>
            <person name="Scott M.A."/>
            <person name="Spackman E."/>
            <person name="Goraichik I."/>
            <person name="Dimitrov K.M."/>
            <person name="Suarez D.L."/>
            <person name="Swayne D.E."/>
        </authorList>
    </citation>
    <scope>NUCLEOTIDE SEQUENCE [LARGE SCALE GENOMIC DNA]</scope>
    <source>
        <strain evidence="1 2">CECT 7023</strain>
    </source>
</reference>
<dbReference type="AlphaFoldDB" id="A0A1Y5RKC4"/>